<dbReference type="SMART" id="SM00854">
    <property type="entry name" value="PGA_cap"/>
    <property type="match status" value="1"/>
</dbReference>
<dbReference type="EMBL" id="DVHI01000080">
    <property type="protein sequence ID" value="HIR63166.1"/>
    <property type="molecule type" value="Genomic_DNA"/>
</dbReference>
<accession>A0A9D1E2B0</accession>
<dbReference type="InterPro" id="IPR029052">
    <property type="entry name" value="Metallo-depent_PP-like"/>
</dbReference>
<feature type="domain" description="Capsule synthesis protein CapA" evidence="2">
    <location>
        <begin position="15"/>
        <end position="257"/>
    </location>
</feature>
<evidence type="ECO:0000313" key="4">
    <source>
        <dbReference type="Proteomes" id="UP000886744"/>
    </source>
</evidence>
<name>A0A9D1E2B0_9BACT</name>
<dbReference type="CDD" id="cd07381">
    <property type="entry name" value="MPP_CapA"/>
    <property type="match status" value="1"/>
</dbReference>
<dbReference type="PANTHER" id="PTHR33393">
    <property type="entry name" value="POLYGLUTAMINE SYNTHESIS ACCESSORY PROTEIN RV0574C-RELATED"/>
    <property type="match status" value="1"/>
</dbReference>
<evidence type="ECO:0000313" key="3">
    <source>
        <dbReference type="EMBL" id="HIR63166.1"/>
    </source>
</evidence>
<dbReference type="InterPro" id="IPR052169">
    <property type="entry name" value="CW_Biosynth-Accessory"/>
</dbReference>
<evidence type="ECO:0000256" key="1">
    <source>
        <dbReference type="ARBA" id="ARBA00005662"/>
    </source>
</evidence>
<dbReference type="AlphaFoldDB" id="A0A9D1E2B0"/>
<comment type="caution">
    <text evidence="3">The sequence shown here is derived from an EMBL/GenBank/DDBJ whole genome shotgun (WGS) entry which is preliminary data.</text>
</comment>
<gene>
    <name evidence="3" type="ORF">IAC94_06570</name>
</gene>
<organism evidence="3 4">
    <name type="scientific">Candidatus Coprenecus avistercoris</name>
    <dbReference type="NCBI Taxonomy" id="2840730"/>
    <lineage>
        <taxon>Bacteria</taxon>
        <taxon>Pseudomonadati</taxon>
        <taxon>Bacteroidota</taxon>
        <taxon>Bacteroidia</taxon>
        <taxon>Bacteroidales</taxon>
        <taxon>Rikenellaceae</taxon>
        <taxon>Rikenellaceae incertae sedis</taxon>
        <taxon>Candidatus Coprenecus</taxon>
    </lineage>
</organism>
<dbReference type="Proteomes" id="UP000886744">
    <property type="component" value="Unassembled WGS sequence"/>
</dbReference>
<dbReference type="Pfam" id="PF09587">
    <property type="entry name" value="PGA_cap"/>
    <property type="match status" value="1"/>
</dbReference>
<proteinExistence type="inferred from homology"/>
<sequence>MPSLSLLLAVVDTVSVLFLGDIMQHRQQLHSALIPGSDTLQSASYDYSSYFRHIQPMIDAADFTVANMEFCLGGPPYTGYPSFSAPESLAEEAADAGVDLFLCANNHICDRGRRGLASSIDRYEALGVPFTGIYRDSLSEASANPFITDIGGARVAFVNFTYGTNGVSVPPPFIVNKMESGAVREAIRRAQEAGADIIIALPHWGPEYVTEPSVRQKEWAGRLLEWGADVVIGTHPHVVQRAELPVVYSLGNLISNMSRRDTELGLAYRLDIAVTFWGLAYVAGGEALPLWCSRPGGYGEQYTVLPVKEFLDRKEEFLGSWNYDRMIETYNRLKPLFEQ</sequence>
<dbReference type="InterPro" id="IPR019079">
    <property type="entry name" value="Capsule_synth_CapA"/>
</dbReference>
<dbReference type="Gene3D" id="3.60.21.10">
    <property type="match status" value="1"/>
</dbReference>
<protein>
    <submittedName>
        <fullName evidence="3">CapA family protein</fullName>
    </submittedName>
</protein>
<dbReference type="SUPFAM" id="SSF56300">
    <property type="entry name" value="Metallo-dependent phosphatases"/>
    <property type="match status" value="1"/>
</dbReference>
<reference evidence="3" key="2">
    <citation type="journal article" date="2021" name="PeerJ">
        <title>Extensive microbial diversity within the chicken gut microbiome revealed by metagenomics and culture.</title>
        <authorList>
            <person name="Gilroy R."/>
            <person name="Ravi A."/>
            <person name="Getino M."/>
            <person name="Pursley I."/>
            <person name="Horton D.L."/>
            <person name="Alikhan N.F."/>
            <person name="Baker D."/>
            <person name="Gharbi K."/>
            <person name="Hall N."/>
            <person name="Watson M."/>
            <person name="Adriaenssens E.M."/>
            <person name="Foster-Nyarko E."/>
            <person name="Jarju S."/>
            <person name="Secka A."/>
            <person name="Antonio M."/>
            <person name="Oren A."/>
            <person name="Chaudhuri R.R."/>
            <person name="La Ragione R."/>
            <person name="Hildebrand F."/>
            <person name="Pallen M.J."/>
        </authorList>
    </citation>
    <scope>NUCLEOTIDE SEQUENCE</scope>
    <source>
        <strain evidence="3">ChiHjej13B12-12457</strain>
    </source>
</reference>
<comment type="similarity">
    <text evidence="1">Belongs to the CapA family.</text>
</comment>
<dbReference type="PANTHER" id="PTHR33393:SF12">
    <property type="entry name" value="CAPSULE BIOSYNTHESIS PROTEIN CAPA"/>
    <property type="match status" value="1"/>
</dbReference>
<reference evidence="3" key="1">
    <citation type="submission" date="2020-10" db="EMBL/GenBank/DDBJ databases">
        <authorList>
            <person name="Gilroy R."/>
        </authorList>
    </citation>
    <scope>NUCLEOTIDE SEQUENCE</scope>
    <source>
        <strain evidence="3">ChiHjej13B12-12457</strain>
    </source>
</reference>
<evidence type="ECO:0000259" key="2">
    <source>
        <dbReference type="SMART" id="SM00854"/>
    </source>
</evidence>